<keyword evidence="2" id="KW-1185">Reference proteome</keyword>
<proteinExistence type="predicted"/>
<dbReference type="SUPFAM" id="SSF52949">
    <property type="entry name" value="Macro domain-like"/>
    <property type="match status" value="1"/>
</dbReference>
<accession>A0ABS3NLV9</accession>
<organism evidence="1 2">
    <name type="scientific">Psychrobacter coccoides</name>
    <dbReference type="NCBI Taxonomy" id="2818440"/>
    <lineage>
        <taxon>Bacteria</taxon>
        <taxon>Pseudomonadati</taxon>
        <taxon>Pseudomonadota</taxon>
        <taxon>Gammaproteobacteria</taxon>
        <taxon>Moraxellales</taxon>
        <taxon>Moraxellaceae</taxon>
        <taxon>Psychrobacter</taxon>
    </lineage>
</organism>
<name>A0ABS3NLV9_9GAMM</name>
<dbReference type="Gene3D" id="3.40.220.10">
    <property type="entry name" value="Leucine Aminopeptidase, subunit E, domain 1"/>
    <property type="match status" value="1"/>
</dbReference>
<dbReference type="RefSeq" id="WP_207990161.1">
    <property type="nucleotide sequence ID" value="NZ_JAGBKM010000005.1"/>
</dbReference>
<sequence>MAIITLTHTPILNTRAQLLILPVNTAGTLLDPVLMRTKTLFPDNHQRYYHACRDGRLTVGSCLLHKRSREQAGLGISSNGNQPSYIANLVTSDHPYHPTRARWLNASLLDLQQQLIPLIRYQGVRRVALLARPLISYNNPQTDAADALNSSGSVPLSWHTDTLPLLSQHLQNLPKLRIEIHLPNNIAI</sequence>
<evidence type="ECO:0000313" key="1">
    <source>
        <dbReference type="EMBL" id="MBO1530380.1"/>
    </source>
</evidence>
<evidence type="ECO:0000313" key="2">
    <source>
        <dbReference type="Proteomes" id="UP000664554"/>
    </source>
</evidence>
<reference evidence="1 2" key="1">
    <citation type="submission" date="2021-03" db="EMBL/GenBank/DDBJ databases">
        <authorList>
            <person name="Shang D.-D."/>
            <person name="Du Z.-J."/>
            <person name="Chen G.-J."/>
        </authorList>
    </citation>
    <scope>NUCLEOTIDE SEQUENCE [LARGE SCALE GENOMIC DNA]</scope>
    <source>
        <strain evidence="1 2">F1192</strain>
    </source>
</reference>
<protein>
    <submittedName>
        <fullName evidence="1">Uncharacterized protein</fullName>
    </submittedName>
</protein>
<gene>
    <name evidence="1" type="ORF">J3492_04025</name>
</gene>
<dbReference type="EMBL" id="JAGBKM010000005">
    <property type="protein sequence ID" value="MBO1530380.1"/>
    <property type="molecule type" value="Genomic_DNA"/>
</dbReference>
<dbReference type="Proteomes" id="UP000664554">
    <property type="component" value="Unassembled WGS sequence"/>
</dbReference>
<dbReference type="InterPro" id="IPR043472">
    <property type="entry name" value="Macro_dom-like"/>
</dbReference>
<comment type="caution">
    <text evidence="1">The sequence shown here is derived from an EMBL/GenBank/DDBJ whole genome shotgun (WGS) entry which is preliminary data.</text>
</comment>